<comment type="caution">
    <text evidence="1">The sequence shown here is derived from an EMBL/GenBank/DDBJ whole genome shotgun (WGS) entry which is preliminary data.</text>
</comment>
<proteinExistence type="predicted"/>
<dbReference type="Proteomes" id="UP001165367">
    <property type="component" value="Unassembled WGS sequence"/>
</dbReference>
<keyword evidence="2" id="KW-1185">Reference proteome</keyword>
<dbReference type="Gene3D" id="2.60.220.30">
    <property type="match status" value="1"/>
</dbReference>
<dbReference type="RefSeq" id="WP_237868065.1">
    <property type="nucleotide sequence ID" value="NZ_JAKLTR010000001.1"/>
</dbReference>
<evidence type="ECO:0000313" key="1">
    <source>
        <dbReference type="EMBL" id="MCG2612837.1"/>
    </source>
</evidence>
<gene>
    <name evidence="1" type="ORF">LZZ85_01050</name>
</gene>
<accession>A0ABS9KKI8</accession>
<reference evidence="1" key="1">
    <citation type="submission" date="2022-01" db="EMBL/GenBank/DDBJ databases">
        <authorList>
            <person name="Jo J.-H."/>
            <person name="Im W.-T."/>
        </authorList>
    </citation>
    <scope>NUCLEOTIDE SEQUENCE</scope>
    <source>
        <strain evidence="1">NA20</strain>
    </source>
</reference>
<name>A0ABS9KKI8_9BACT</name>
<sequence>MLRNSALFSTLITCSVSILLMTSCIKPVHDDPNIFRPRTYPKGETDGLVMQNNFGASGGTITSPDGKLTVLIPAGALTTPTVVTVQQISNTLPLGTGTAYRVLPADLTLSKPVTITLAYEATELDGMDEDALDLATQDQNGTWKRIKNTQLNKTSRTLIAESNHLGDYSFTGGYLLSPDKAGLGQGESTILTVSVLQEKSTGDNEKEAELGSFSTIIKAGDLETWTLQGEGQIMPRGSTAEFKAPASISGHIISDISVVVKNIKRPGRLTNDKLTLRKKITMSSDSFMAGFFDGVPFNCISVSAFVASGVTVIQGDVTTSKKILIFVKGTTVGTYPYGDPSEAGKADIRADITGTMYETSYTLCGPPVSTSYTAGGMTISTYQNSGLIAGEFAATLYDDMGCQLNTKKITGTFRVKL</sequence>
<evidence type="ECO:0000313" key="2">
    <source>
        <dbReference type="Proteomes" id="UP001165367"/>
    </source>
</evidence>
<dbReference type="PROSITE" id="PS51257">
    <property type="entry name" value="PROKAR_LIPOPROTEIN"/>
    <property type="match status" value="1"/>
</dbReference>
<dbReference type="EMBL" id="JAKLTR010000001">
    <property type="protein sequence ID" value="MCG2612837.1"/>
    <property type="molecule type" value="Genomic_DNA"/>
</dbReference>
<evidence type="ECO:0008006" key="3">
    <source>
        <dbReference type="Google" id="ProtNLM"/>
    </source>
</evidence>
<protein>
    <recommendedName>
        <fullName evidence="3">ZU5 domain-containing protein</fullName>
    </recommendedName>
</protein>
<organism evidence="1 2">
    <name type="scientific">Terrimonas ginsenosidimutans</name>
    <dbReference type="NCBI Taxonomy" id="2908004"/>
    <lineage>
        <taxon>Bacteria</taxon>
        <taxon>Pseudomonadati</taxon>
        <taxon>Bacteroidota</taxon>
        <taxon>Chitinophagia</taxon>
        <taxon>Chitinophagales</taxon>
        <taxon>Chitinophagaceae</taxon>
        <taxon>Terrimonas</taxon>
    </lineage>
</organism>